<evidence type="ECO:0000313" key="3">
    <source>
        <dbReference type="Proteomes" id="UP000016923"/>
    </source>
</evidence>
<evidence type="ECO:0000313" key="2">
    <source>
        <dbReference type="EMBL" id="EPE08595.1"/>
    </source>
</evidence>
<sequence length="227" mass="24412">MPARSLLQAQYEEALCINPRQTHPIINQVEQRAEETTNGDDGRAVTGSRVDKPNAAERLAPSYQPFRELPATNNVSLPLSPPGSLTSLSHHLLVCLAVTSRVPLSVSVSVFACREEWTRAAAHSLRDSGLAWLPSRPNNTANGSTGICTASGNSCPATSLPSAALPLTSPSVLRRLFTSRRPLSRFSPSPFYALLRMRQTALRSIFRELLAGSGGLSSPVVSRRPSS</sequence>
<evidence type="ECO:0000256" key="1">
    <source>
        <dbReference type="SAM" id="MobiDB-lite"/>
    </source>
</evidence>
<dbReference type="EMBL" id="KE148148">
    <property type="protein sequence ID" value="EPE08595.1"/>
    <property type="molecule type" value="Genomic_DNA"/>
</dbReference>
<dbReference type="Proteomes" id="UP000016923">
    <property type="component" value="Unassembled WGS sequence"/>
</dbReference>
<dbReference type="HOGENOM" id="CLU_1220015_0_0_1"/>
<reference evidence="2 3" key="1">
    <citation type="journal article" date="2013" name="BMC Genomics">
        <title>The genome and transcriptome of the pine saprophyte Ophiostoma piceae, and a comparison with the bark beetle-associated pine pathogen Grosmannia clavigera.</title>
        <authorList>
            <person name="Haridas S."/>
            <person name="Wang Y."/>
            <person name="Lim L."/>
            <person name="Massoumi Alamouti S."/>
            <person name="Jackman S."/>
            <person name="Docking R."/>
            <person name="Robertson G."/>
            <person name="Birol I."/>
            <person name="Bohlmann J."/>
            <person name="Breuil C."/>
        </authorList>
    </citation>
    <scope>NUCLEOTIDE SEQUENCE [LARGE SCALE GENOMIC DNA]</scope>
    <source>
        <strain evidence="2 3">UAMH 11346</strain>
    </source>
</reference>
<dbReference type="AlphaFoldDB" id="S3D5A6"/>
<keyword evidence="3" id="KW-1185">Reference proteome</keyword>
<gene>
    <name evidence="2" type="ORF">F503_04182</name>
</gene>
<feature type="region of interest" description="Disordered" evidence="1">
    <location>
        <begin position="32"/>
        <end position="56"/>
    </location>
</feature>
<organism evidence="2 3">
    <name type="scientific">Ophiostoma piceae (strain UAMH 11346)</name>
    <name type="common">Sap stain fungus</name>
    <dbReference type="NCBI Taxonomy" id="1262450"/>
    <lineage>
        <taxon>Eukaryota</taxon>
        <taxon>Fungi</taxon>
        <taxon>Dikarya</taxon>
        <taxon>Ascomycota</taxon>
        <taxon>Pezizomycotina</taxon>
        <taxon>Sordariomycetes</taxon>
        <taxon>Sordariomycetidae</taxon>
        <taxon>Ophiostomatales</taxon>
        <taxon>Ophiostomataceae</taxon>
        <taxon>Ophiostoma</taxon>
    </lineage>
</organism>
<name>S3D5A6_OPHP1</name>
<feature type="compositionally biased region" description="Basic and acidic residues" evidence="1">
    <location>
        <begin position="32"/>
        <end position="55"/>
    </location>
</feature>
<proteinExistence type="predicted"/>
<protein>
    <submittedName>
        <fullName evidence="2">Uncharacterized protein</fullName>
    </submittedName>
</protein>
<accession>S3D5A6</accession>
<dbReference type="VEuPathDB" id="FungiDB:F503_04182"/>